<organism evidence="2 3">
    <name type="scientific">Penicillium angulare</name>
    <dbReference type="NCBI Taxonomy" id="116970"/>
    <lineage>
        <taxon>Eukaryota</taxon>
        <taxon>Fungi</taxon>
        <taxon>Dikarya</taxon>
        <taxon>Ascomycota</taxon>
        <taxon>Pezizomycotina</taxon>
        <taxon>Eurotiomycetes</taxon>
        <taxon>Eurotiomycetidae</taxon>
        <taxon>Eurotiales</taxon>
        <taxon>Aspergillaceae</taxon>
        <taxon>Penicillium</taxon>
    </lineage>
</organism>
<dbReference type="AlphaFoldDB" id="A0A9W9FII5"/>
<feature type="chain" id="PRO_5040816176" evidence="1">
    <location>
        <begin position="20"/>
        <end position="115"/>
    </location>
</feature>
<evidence type="ECO:0000313" key="3">
    <source>
        <dbReference type="Proteomes" id="UP001149165"/>
    </source>
</evidence>
<name>A0A9W9FII5_9EURO</name>
<evidence type="ECO:0000256" key="1">
    <source>
        <dbReference type="SAM" id="SignalP"/>
    </source>
</evidence>
<accession>A0A9W9FII5</accession>
<keyword evidence="1" id="KW-0732">Signal</keyword>
<protein>
    <submittedName>
        <fullName evidence="2">Uncharacterized protein</fullName>
    </submittedName>
</protein>
<gene>
    <name evidence="2" type="ORF">N7456_006780</name>
</gene>
<sequence length="115" mass="12134">MKFSALVTLASCFVTLSTAAPFPDTSVDLGGVGMEVRRDTDLDANNIPIVSTRTTDFVDKLPVNVDVTAPVLPRGDGLKIATSDIPIIGKVADVVDKLPIDINFSAPVVPDLNQI</sequence>
<evidence type="ECO:0000313" key="2">
    <source>
        <dbReference type="EMBL" id="KAJ5100728.1"/>
    </source>
</evidence>
<proteinExistence type="predicted"/>
<dbReference type="Proteomes" id="UP001149165">
    <property type="component" value="Unassembled WGS sequence"/>
</dbReference>
<feature type="signal peptide" evidence="1">
    <location>
        <begin position="1"/>
        <end position="19"/>
    </location>
</feature>
<reference evidence="2" key="2">
    <citation type="journal article" date="2023" name="IMA Fungus">
        <title>Comparative genomic study of the Penicillium genus elucidates a diverse pangenome and 15 lateral gene transfer events.</title>
        <authorList>
            <person name="Petersen C."/>
            <person name="Sorensen T."/>
            <person name="Nielsen M.R."/>
            <person name="Sondergaard T.E."/>
            <person name="Sorensen J.L."/>
            <person name="Fitzpatrick D.A."/>
            <person name="Frisvad J.C."/>
            <person name="Nielsen K.L."/>
        </authorList>
    </citation>
    <scope>NUCLEOTIDE SEQUENCE</scope>
    <source>
        <strain evidence="2">IBT 30069</strain>
    </source>
</reference>
<dbReference type="EMBL" id="JAPQKH010000004">
    <property type="protein sequence ID" value="KAJ5100728.1"/>
    <property type="molecule type" value="Genomic_DNA"/>
</dbReference>
<comment type="caution">
    <text evidence="2">The sequence shown here is derived from an EMBL/GenBank/DDBJ whole genome shotgun (WGS) entry which is preliminary data.</text>
</comment>
<reference evidence="2" key="1">
    <citation type="submission" date="2022-11" db="EMBL/GenBank/DDBJ databases">
        <authorList>
            <person name="Petersen C."/>
        </authorList>
    </citation>
    <scope>NUCLEOTIDE SEQUENCE</scope>
    <source>
        <strain evidence="2">IBT 30069</strain>
    </source>
</reference>
<keyword evidence="3" id="KW-1185">Reference proteome</keyword>